<dbReference type="SUPFAM" id="SSF50494">
    <property type="entry name" value="Trypsin-like serine proteases"/>
    <property type="match status" value="1"/>
</dbReference>
<evidence type="ECO:0000259" key="6">
    <source>
        <dbReference type="PROSITE" id="PS50106"/>
    </source>
</evidence>
<comment type="caution">
    <text evidence="7">The sequence shown here is derived from an EMBL/GenBank/DDBJ whole genome shotgun (WGS) entry which is preliminary data.</text>
</comment>
<comment type="similarity">
    <text evidence="1">Belongs to the peptidase S1C family.</text>
</comment>
<accession>A0A2S6N7S6</accession>
<keyword evidence="8" id="KW-1185">Reference proteome</keyword>
<dbReference type="OrthoDB" id="7296822at2"/>
<keyword evidence="3" id="KW-0378">Hydrolase</keyword>
<dbReference type="AlphaFoldDB" id="A0A2S6N7S6"/>
<dbReference type="PROSITE" id="PS50106">
    <property type="entry name" value="PDZ"/>
    <property type="match status" value="1"/>
</dbReference>
<organism evidence="7 8">
    <name type="scientific">Rhodopila globiformis</name>
    <name type="common">Rhodopseudomonas globiformis</name>
    <dbReference type="NCBI Taxonomy" id="1071"/>
    <lineage>
        <taxon>Bacteria</taxon>
        <taxon>Pseudomonadati</taxon>
        <taxon>Pseudomonadota</taxon>
        <taxon>Alphaproteobacteria</taxon>
        <taxon>Acetobacterales</taxon>
        <taxon>Acetobacteraceae</taxon>
        <taxon>Rhodopila</taxon>
    </lineage>
</organism>
<reference evidence="7 8" key="1">
    <citation type="journal article" date="2018" name="Arch. Microbiol.">
        <title>New insights into the metabolic potential of the phototrophic purple bacterium Rhodopila globiformis DSM 161(T) from its draft genome sequence and evidence for a vanadium-dependent nitrogenase.</title>
        <authorList>
            <person name="Imhoff J.F."/>
            <person name="Rahn T."/>
            <person name="Kunzel S."/>
            <person name="Neulinger S.C."/>
        </authorList>
    </citation>
    <scope>NUCLEOTIDE SEQUENCE [LARGE SCALE GENOMIC DNA]</scope>
    <source>
        <strain evidence="7 8">DSM 161</strain>
    </source>
</reference>
<feature type="domain" description="PDZ" evidence="6">
    <location>
        <begin position="236"/>
        <end position="294"/>
    </location>
</feature>
<protein>
    <submittedName>
        <fullName evidence="7">Signal protein PDZ</fullName>
    </submittedName>
</protein>
<dbReference type="GO" id="GO:0006508">
    <property type="term" value="P:proteolysis"/>
    <property type="evidence" value="ECO:0007669"/>
    <property type="project" value="UniProtKB-KW"/>
</dbReference>
<dbReference type="InterPro" id="IPR009003">
    <property type="entry name" value="Peptidase_S1_PA"/>
</dbReference>
<dbReference type="PRINTS" id="PR00834">
    <property type="entry name" value="PROTEASES2C"/>
</dbReference>
<dbReference type="Gene3D" id="2.40.10.120">
    <property type="match status" value="1"/>
</dbReference>
<keyword evidence="2" id="KW-0645">Protease</keyword>
<dbReference type="InterPro" id="IPR001478">
    <property type="entry name" value="PDZ"/>
</dbReference>
<dbReference type="PANTHER" id="PTHR22939">
    <property type="entry name" value="SERINE PROTEASE FAMILY S1C HTRA-RELATED"/>
    <property type="match status" value="1"/>
</dbReference>
<proteinExistence type="inferred from homology"/>
<keyword evidence="4" id="KW-0720">Serine protease</keyword>
<sequence>MTDTPPKGRPNQGRRRGMKREEWEIPPNLQPDPGDYSFDLERALKAVVSLKTYVPVDAFTANTLGTERAGSGVIIKETGLIATIGYLITEAETIWITTNDGQAVPGHALAYDQDSGFGLVQALGKLDAPALELGDSDRLKVGDHAVLAAGGGRHHAIETRIVGRQEFAGYWEYVLDDALFTAPAHQFWGGGGLIGTDGRLMGIASLILQQGDDKGRRLDMNMIVPIGLLAPILPDLLSYGRVNRPARPWLGMYATESDEALIVGGLADNGPAEQAGIRAGDQILTVNDEEVPDLAGLWRRVWSSGSAGAEVRLRIERDGSPKRIAIRSADRASFLKSPKLH</sequence>
<evidence type="ECO:0000256" key="5">
    <source>
        <dbReference type="SAM" id="MobiDB-lite"/>
    </source>
</evidence>
<dbReference type="Pfam" id="PF13180">
    <property type="entry name" value="PDZ_2"/>
    <property type="match status" value="1"/>
</dbReference>
<evidence type="ECO:0000313" key="8">
    <source>
        <dbReference type="Proteomes" id="UP000239724"/>
    </source>
</evidence>
<name>A0A2S6N7S6_RHOGL</name>
<dbReference type="SUPFAM" id="SSF50156">
    <property type="entry name" value="PDZ domain-like"/>
    <property type="match status" value="1"/>
</dbReference>
<dbReference type="Proteomes" id="UP000239724">
    <property type="component" value="Unassembled WGS sequence"/>
</dbReference>
<gene>
    <name evidence="7" type="ORF">CCS01_18760</name>
</gene>
<evidence type="ECO:0000313" key="7">
    <source>
        <dbReference type="EMBL" id="PPQ30659.1"/>
    </source>
</evidence>
<evidence type="ECO:0000256" key="3">
    <source>
        <dbReference type="ARBA" id="ARBA00022801"/>
    </source>
</evidence>
<feature type="region of interest" description="Disordered" evidence="5">
    <location>
        <begin position="1"/>
        <end position="34"/>
    </location>
</feature>
<dbReference type="EMBL" id="NHRY01000206">
    <property type="protein sequence ID" value="PPQ30659.1"/>
    <property type="molecule type" value="Genomic_DNA"/>
</dbReference>
<evidence type="ECO:0000256" key="4">
    <source>
        <dbReference type="ARBA" id="ARBA00022825"/>
    </source>
</evidence>
<dbReference type="PANTHER" id="PTHR22939:SF129">
    <property type="entry name" value="SERINE PROTEASE HTRA2, MITOCHONDRIAL"/>
    <property type="match status" value="1"/>
</dbReference>
<dbReference type="Pfam" id="PF13365">
    <property type="entry name" value="Trypsin_2"/>
    <property type="match status" value="1"/>
</dbReference>
<evidence type="ECO:0000256" key="1">
    <source>
        <dbReference type="ARBA" id="ARBA00010541"/>
    </source>
</evidence>
<dbReference type="Gene3D" id="2.30.42.10">
    <property type="match status" value="1"/>
</dbReference>
<evidence type="ECO:0000256" key="2">
    <source>
        <dbReference type="ARBA" id="ARBA00022670"/>
    </source>
</evidence>
<dbReference type="InterPro" id="IPR001940">
    <property type="entry name" value="Peptidase_S1C"/>
</dbReference>
<dbReference type="SMART" id="SM00228">
    <property type="entry name" value="PDZ"/>
    <property type="match status" value="1"/>
</dbReference>
<dbReference type="InterPro" id="IPR036034">
    <property type="entry name" value="PDZ_sf"/>
</dbReference>
<dbReference type="GO" id="GO:0004252">
    <property type="term" value="F:serine-type endopeptidase activity"/>
    <property type="evidence" value="ECO:0007669"/>
    <property type="project" value="InterPro"/>
</dbReference>